<evidence type="ECO:0000256" key="4">
    <source>
        <dbReference type="ARBA" id="ARBA00022840"/>
    </source>
</evidence>
<comment type="caution">
    <text evidence="6">The sequence shown here is derived from an EMBL/GenBank/DDBJ whole genome shotgun (WGS) entry which is preliminary data.</text>
</comment>
<keyword evidence="6" id="KW-0418">Kinase</keyword>
<keyword evidence="2" id="KW-0808">Transferase</keyword>
<evidence type="ECO:0000313" key="7">
    <source>
        <dbReference type="Proteomes" id="UP000443582"/>
    </source>
</evidence>
<keyword evidence="4" id="KW-0067">ATP-binding</keyword>
<evidence type="ECO:0000259" key="5">
    <source>
        <dbReference type="Pfam" id="PF03109"/>
    </source>
</evidence>
<comment type="similarity">
    <text evidence="1">Belongs to the protein kinase superfamily. ADCK protein kinase family.</text>
</comment>
<dbReference type="EMBL" id="QDKL01000002">
    <property type="protein sequence ID" value="RZF21617.1"/>
    <property type="molecule type" value="Genomic_DNA"/>
</dbReference>
<protein>
    <submittedName>
        <fullName evidence="6">AarF/ABC1/UbiB kinase family protein</fullName>
    </submittedName>
</protein>
<dbReference type="RefSeq" id="WP_115361179.1">
    <property type="nucleotide sequence ID" value="NZ_QDKL01000002.1"/>
</dbReference>
<evidence type="ECO:0000313" key="6">
    <source>
        <dbReference type="EMBL" id="RZF21617.1"/>
    </source>
</evidence>
<evidence type="ECO:0000256" key="1">
    <source>
        <dbReference type="ARBA" id="ARBA00009670"/>
    </source>
</evidence>
<gene>
    <name evidence="6" type="ORF">DAY19_07980</name>
</gene>
<name>A0ABY0IF89_9BACT</name>
<reference evidence="7" key="1">
    <citation type="journal article" date="2019" name="Int. J. Syst. Evol. Microbiol.">
        <title>Halobacteriovorax valvorus sp. nov., a novel prokaryotic predator isolated from coastal seawater of China.</title>
        <authorList>
            <person name="Chen M.-X."/>
        </authorList>
    </citation>
    <scope>NUCLEOTIDE SEQUENCE [LARGE SCALE GENOMIC DNA]</scope>
    <source>
        <strain evidence="7">BL9</strain>
    </source>
</reference>
<dbReference type="PANTHER" id="PTHR43851">
    <property type="match status" value="1"/>
</dbReference>
<dbReference type="InterPro" id="IPR051409">
    <property type="entry name" value="Atypical_kinase_ADCK"/>
</dbReference>
<dbReference type="SUPFAM" id="SSF56112">
    <property type="entry name" value="Protein kinase-like (PK-like)"/>
    <property type="match status" value="1"/>
</dbReference>
<dbReference type="GO" id="GO:0016301">
    <property type="term" value="F:kinase activity"/>
    <property type="evidence" value="ECO:0007669"/>
    <property type="project" value="UniProtKB-KW"/>
</dbReference>
<organism evidence="6 7">
    <name type="scientific">Halobacteriovorax vibrionivorans</name>
    <dbReference type="NCBI Taxonomy" id="2152716"/>
    <lineage>
        <taxon>Bacteria</taxon>
        <taxon>Pseudomonadati</taxon>
        <taxon>Bdellovibrionota</taxon>
        <taxon>Bacteriovoracia</taxon>
        <taxon>Bacteriovoracales</taxon>
        <taxon>Halobacteriovoraceae</taxon>
        <taxon>Halobacteriovorax</taxon>
    </lineage>
</organism>
<dbReference type="CDD" id="cd13970">
    <property type="entry name" value="ABC1_ADCK3"/>
    <property type="match status" value="1"/>
</dbReference>
<dbReference type="InterPro" id="IPR004147">
    <property type="entry name" value="ABC1_dom"/>
</dbReference>
<proteinExistence type="inferred from homology"/>
<dbReference type="InterPro" id="IPR011009">
    <property type="entry name" value="Kinase-like_dom_sf"/>
</dbReference>
<dbReference type="PANTHER" id="PTHR43851:SF3">
    <property type="entry name" value="COENZYME Q8"/>
    <property type="match status" value="1"/>
</dbReference>
<accession>A0ABY0IF89</accession>
<keyword evidence="3" id="KW-0547">Nucleotide-binding</keyword>
<sequence length="430" mass="49796">MKKINKIKNKFISRQMGVAKLALKMGKDVWSKRNEDLKNKLSGGIGPHVELIANELGVMKGSLMKAGQLLSTYAGAFLPSEAQKVLKQLENQSYYLDWEQVKTQVPIDFLDRLEIEEEPIAAASLGQVHLATYENARYAMKIQYKGVRKAIKNDVKALKMLMKILNVIPKEVDLREIYEEIEDMLFLETNYIEEAKSINKFRELLKDYPQFKVPDILEEFSNEKVLTMEYLDGHSLRELEHLNLSQDDRNELGREFMRLMFLELFHFKKVQTDVHMGNYILLPNNQWGLIDFGASKTPPDSFLKGYQTLIIACANLDRKLFFQNLYDMDYLSKNKQTNEDFFWEYARIIAAPFQDGVYDWGRSNVADKVMEMAPRLMKEVAVGNPSRHTIFLDRKIGGVFFVLQKLEACFDVRSLLKEVLEISGESDLIK</sequence>
<dbReference type="Proteomes" id="UP000443582">
    <property type="component" value="Unassembled WGS sequence"/>
</dbReference>
<evidence type="ECO:0000256" key="2">
    <source>
        <dbReference type="ARBA" id="ARBA00022679"/>
    </source>
</evidence>
<evidence type="ECO:0000256" key="3">
    <source>
        <dbReference type="ARBA" id="ARBA00022741"/>
    </source>
</evidence>
<feature type="domain" description="ABC1 atypical kinase-like" evidence="5">
    <location>
        <begin position="114"/>
        <end position="320"/>
    </location>
</feature>
<keyword evidence="7" id="KW-1185">Reference proteome</keyword>
<dbReference type="Pfam" id="PF03109">
    <property type="entry name" value="ABC1"/>
    <property type="match status" value="1"/>
</dbReference>
<dbReference type="InterPro" id="IPR034646">
    <property type="entry name" value="ADCK3_dom"/>
</dbReference>